<dbReference type="AlphaFoldDB" id="A0A6A5ADW9"/>
<sequence length="204" mass="22745">MRKLKNILPAARLRRLTLLAAETLNSTRWTSTHSMLKRYTEIKSFLGDLGDAEIDLLRLSPIEERAVDTLLAVLGDLTSITLALQDEECMLSDVRRIFDTVVEDYPDAVRRLGETADIVQYPTFESGVVKILSGHAFTLTDEEVSAVERLAVPVANQTATTEMAQPPMSLVQRALKKQRVSHAILLGNQAGDWRSSLLHYAKDL</sequence>
<dbReference type="PANTHER" id="PTHR40866">
    <property type="entry name" value="BED-TYPE DOMAIN-CONTAINING PROTEIN"/>
    <property type="match status" value="1"/>
</dbReference>
<comment type="caution">
    <text evidence="1">The sequence shown here is derived from an EMBL/GenBank/DDBJ whole genome shotgun (WGS) entry which is preliminary data.</text>
</comment>
<gene>
    <name evidence="1" type="ORF">AaE_006722</name>
</gene>
<dbReference type="Proteomes" id="UP000469452">
    <property type="component" value="Unassembled WGS sequence"/>
</dbReference>
<organism evidence="1 2">
    <name type="scientific">Aphanomyces astaci</name>
    <name type="common">Crayfish plague agent</name>
    <dbReference type="NCBI Taxonomy" id="112090"/>
    <lineage>
        <taxon>Eukaryota</taxon>
        <taxon>Sar</taxon>
        <taxon>Stramenopiles</taxon>
        <taxon>Oomycota</taxon>
        <taxon>Saprolegniomycetes</taxon>
        <taxon>Saprolegniales</taxon>
        <taxon>Verrucalvaceae</taxon>
        <taxon>Aphanomyces</taxon>
    </lineage>
</organism>
<dbReference type="VEuPathDB" id="FungiDB:H257_15415"/>
<evidence type="ECO:0000313" key="1">
    <source>
        <dbReference type="EMBL" id="KAF0750418.1"/>
    </source>
</evidence>
<dbReference type="PANTHER" id="PTHR40866:SF1">
    <property type="entry name" value="BED-TYPE DOMAIN-CONTAINING PROTEIN"/>
    <property type="match status" value="1"/>
</dbReference>
<reference evidence="1 2" key="1">
    <citation type="submission" date="2019-06" db="EMBL/GenBank/DDBJ databases">
        <title>Genomics analysis of Aphanomyces spp. identifies a new class of oomycete effector associated with host adaptation.</title>
        <authorList>
            <person name="Gaulin E."/>
        </authorList>
    </citation>
    <scope>NUCLEOTIDE SEQUENCE [LARGE SCALE GENOMIC DNA]</scope>
    <source>
        <strain evidence="1 2">E</strain>
    </source>
</reference>
<proteinExistence type="predicted"/>
<name>A0A6A5ADW9_APHAT</name>
<protein>
    <submittedName>
        <fullName evidence="1">Uncharacterized protein</fullName>
    </submittedName>
</protein>
<accession>A0A6A5ADW9</accession>
<dbReference type="EMBL" id="VJMI01012327">
    <property type="protein sequence ID" value="KAF0750418.1"/>
    <property type="molecule type" value="Genomic_DNA"/>
</dbReference>
<evidence type="ECO:0000313" key="2">
    <source>
        <dbReference type="Proteomes" id="UP000469452"/>
    </source>
</evidence>